<protein>
    <submittedName>
        <fullName evidence="2">Uncharacterized protein</fullName>
    </submittedName>
</protein>
<dbReference type="RefSeq" id="WP_094304789.1">
    <property type="nucleotide sequence ID" value="NZ_NOWT01000017.1"/>
</dbReference>
<dbReference type="AlphaFoldDB" id="A0A235HB48"/>
<accession>A0A235HB48</accession>
<dbReference type="EMBL" id="NOWT01000017">
    <property type="protein sequence ID" value="OYD82946.1"/>
    <property type="molecule type" value="Genomic_DNA"/>
</dbReference>
<gene>
    <name evidence="2" type="ORF">CHT98_17525</name>
</gene>
<keyword evidence="1" id="KW-0812">Transmembrane</keyword>
<keyword evidence="1" id="KW-0472">Membrane</keyword>
<comment type="caution">
    <text evidence="2">The sequence shown here is derived from an EMBL/GenBank/DDBJ whole genome shotgun (WGS) entry which is preliminary data.</text>
</comment>
<reference evidence="2 3" key="1">
    <citation type="submission" date="2017-07" db="EMBL/GenBank/DDBJ databases">
        <title>Whole genome sequence of Azospirillum brasilense 2A1, a potential biofertilizer strain.</title>
        <authorList>
            <person name="Fontana C.A."/>
            <person name="Toffoli L.M."/>
            <person name="Salazar S.M."/>
            <person name="Puglisi E."/>
            <person name="Pedraza R."/>
            <person name="Bassi D."/>
            <person name="Cocconcelli P.S."/>
        </authorList>
    </citation>
    <scope>NUCLEOTIDE SEQUENCE [LARGE SCALE GENOMIC DNA]</scope>
    <source>
        <strain evidence="2 3">2A1</strain>
        <plasmid evidence="2">unnamed</plasmid>
    </source>
</reference>
<geneLocation type="plasmid" evidence="2">
    <name>unnamed</name>
</geneLocation>
<name>A0A235HB48_AZOBR</name>
<keyword evidence="2" id="KW-0614">Plasmid</keyword>
<evidence type="ECO:0000256" key="1">
    <source>
        <dbReference type="SAM" id="Phobius"/>
    </source>
</evidence>
<sequence length="63" mass="6805">MLSKLNHTMFDRRSGRLTSLEKLSASEEAFPTPGEVFGEMAITIAVFLAIGLLVNVLSNIPGL</sequence>
<proteinExistence type="predicted"/>
<dbReference type="Proteomes" id="UP000215367">
    <property type="component" value="Unassembled WGS sequence"/>
</dbReference>
<evidence type="ECO:0000313" key="2">
    <source>
        <dbReference type="EMBL" id="OYD82946.1"/>
    </source>
</evidence>
<evidence type="ECO:0000313" key="3">
    <source>
        <dbReference type="Proteomes" id="UP000215367"/>
    </source>
</evidence>
<keyword evidence="1" id="KW-1133">Transmembrane helix</keyword>
<feature type="transmembrane region" description="Helical" evidence="1">
    <location>
        <begin position="36"/>
        <end position="57"/>
    </location>
</feature>
<organism evidence="2 3">
    <name type="scientific">Azospirillum brasilense</name>
    <dbReference type="NCBI Taxonomy" id="192"/>
    <lineage>
        <taxon>Bacteria</taxon>
        <taxon>Pseudomonadati</taxon>
        <taxon>Pseudomonadota</taxon>
        <taxon>Alphaproteobacteria</taxon>
        <taxon>Rhodospirillales</taxon>
        <taxon>Azospirillaceae</taxon>
        <taxon>Azospirillum</taxon>
    </lineage>
</organism>